<evidence type="ECO:0000313" key="8">
    <source>
        <dbReference type="Proteomes" id="UP001157125"/>
    </source>
</evidence>
<comment type="caution">
    <text evidence="7">The sequence shown here is derived from an EMBL/GenBank/DDBJ whole genome shotgun (WGS) entry which is preliminary data.</text>
</comment>
<dbReference type="Gene3D" id="1.10.730.10">
    <property type="entry name" value="Isoleucyl-tRNA Synthetase, Domain 1"/>
    <property type="match status" value="1"/>
</dbReference>
<dbReference type="EMBL" id="BSUN01000001">
    <property type="protein sequence ID" value="GMA36982.1"/>
    <property type="molecule type" value="Genomic_DNA"/>
</dbReference>
<evidence type="ECO:0000256" key="4">
    <source>
        <dbReference type="ARBA" id="ARBA00022917"/>
    </source>
</evidence>
<keyword evidence="1" id="KW-0436">Ligase</keyword>
<dbReference type="Proteomes" id="UP001157125">
    <property type="component" value="Unassembled WGS sequence"/>
</dbReference>
<sequence length="80" mass="9103">MASQLEAYDVPGASDSLTQFMDLLTNWYIRTQRDRFWDEDAAAFDTLWTVLTTVTRLAAPCCRWRPRRSIGASPASARCT</sequence>
<dbReference type="Pfam" id="PF08264">
    <property type="entry name" value="Anticodon_1"/>
    <property type="match status" value="1"/>
</dbReference>
<reference evidence="8" key="1">
    <citation type="journal article" date="2019" name="Int. J. Syst. Evol. Microbiol.">
        <title>The Global Catalogue of Microorganisms (GCM) 10K type strain sequencing project: providing services to taxonomists for standard genome sequencing and annotation.</title>
        <authorList>
            <consortium name="The Broad Institute Genomics Platform"/>
            <consortium name="The Broad Institute Genome Sequencing Center for Infectious Disease"/>
            <person name="Wu L."/>
            <person name="Ma J."/>
        </authorList>
    </citation>
    <scope>NUCLEOTIDE SEQUENCE [LARGE SCALE GENOMIC DNA]</scope>
    <source>
        <strain evidence="8">NBRC 112299</strain>
    </source>
</reference>
<accession>A0ABQ6IJT7</accession>
<keyword evidence="2" id="KW-0547">Nucleotide-binding</keyword>
<evidence type="ECO:0000256" key="2">
    <source>
        <dbReference type="ARBA" id="ARBA00022741"/>
    </source>
</evidence>
<evidence type="ECO:0000256" key="5">
    <source>
        <dbReference type="ARBA" id="ARBA00023146"/>
    </source>
</evidence>
<organism evidence="7 8">
    <name type="scientific">Demequina litorisediminis</name>
    <dbReference type="NCBI Taxonomy" id="1849022"/>
    <lineage>
        <taxon>Bacteria</taxon>
        <taxon>Bacillati</taxon>
        <taxon>Actinomycetota</taxon>
        <taxon>Actinomycetes</taxon>
        <taxon>Micrococcales</taxon>
        <taxon>Demequinaceae</taxon>
        <taxon>Demequina</taxon>
    </lineage>
</organism>
<name>A0ABQ6IJT7_9MICO</name>
<keyword evidence="5" id="KW-0030">Aminoacyl-tRNA synthetase</keyword>
<keyword evidence="4" id="KW-0648">Protein biosynthesis</keyword>
<keyword evidence="3" id="KW-0067">ATP-binding</keyword>
<evidence type="ECO:0000259" key="6">
    <source>
        <dbReference type="Pfam" id="PF08264"/>
    </source>
</evidence>
<gene>
    <name evidence="7" type="ORF">GCM10025876_31860</name>
</gene>
<evidence type="ECO:0000256" key="1">
    <source>
        <dbReference type="ARBA" id="ARBA00022598"/>
    </source>
</evidence>
<dbReference type="InterPro" id="IPR013155">
    <property type="entry name" value="M/V/L/I-tRNA-synth_anticd-bd"/>
</dbReference>
<evidence type="ECO:0000313" key="7">
    <source>
        <dbReference type="EMBL" id="GMA36982.1"/>
    </source>
</evidence>
<keyword evidence="8" id="KW-1185">Reference proteome</keyword>
<proteinExistence type="predicted"/>
<evidence type="ECO:0000256" key="3">
    <source>
        <dbReference type="ARBA" id="ARBA00022840"/>
    </source>
</evidence>
<protein>
    <recommendedName>
        <fullName evidence="6">Methionyl/Valyl/Leucyl/Isoleucyl-tRNA synthetase anticodon-binding domain-containing protein</fullName>
    </recommendedName>
</protein>
<dbReference type="SUPFAM" id="SSF47323">
    <property type="entry name" value="Anticodon-binding domain of a subclass of class I aminoacyl-tRNA synthetases"/>
    <property type="match status" value="1"/>
</dbReference>
<feature type="domain" description="Methionyl/Valyl/Leucyl/Isoleucyl-tRNA synthetase anticodon-binding" evidence="6">
    <location>
        <begin position="4"/>
        <end position="61"/>
    </location>
</feature>
<dbReference type="InterPro" id="IPR009080">
    <property type="entry name" value="tRNAsynth_Ia_anticodon-bd"/>
</dbReference>